<protein>
    <recommendedName>
        <fullName evidence="3">2'-phosphotransferase</fullName>
        <ecNumber evidence="3">2.7.1.160</ecNumber>
    </recommendedName>
</protein>
<dbReference type="PANTHER" id="PTHR12684">
    <property type="entry name" value="PUTATIVE PHOSPHOTRANSFERASE"/>
    <property type="match status" value="1"/>
</dbReference>
<evidence type="ECO:0000313" key="11">
    <source>
        <dbReference type="Proteomes" id="UP000625711"/>
    </source>
</evidence>
<dbReference type="InterPro" id="IPR043519">
    <property type="entry name" value="NT_sf"/>
</dbReference>
<evidence type="ECO:0000256" key="5">
    <source>
        <dbReference type="ARBA" id="ARBA00022884"/>
    </source>
</evidence>
<evidence type="ECO:0000256" key="2">
    <source>
        <dbReference type="ARBA" id="ARBA00009836"/>
    </source>
</evidence>
<keyword evidence="11" id="KW-1185">Reference proteome</keyword>
<keyword evidence="4" id="KW-0808">Transferase</keyword>
<comment type="catalytic activity">
    <reaction evidence="7">
        <text>2'-phospho-[ligated tRNA] + NAD(+) = mature tRNA + ADP-alpha-D-ribose 1'',2''-cyclic phosphate + nicotinamide</text>
        <dbReference type="Rhea" id="RHEA:23324"/>
        <dbReference type="Rhea" id="RHEA-COMP:11106"/>
        <dbReference type="Rhea" id="RHEA-COMP:11107"/>
        <dbReference type="ChEBI" id="CHEBI:17154"/>
        <dbReference type="ChEBI" id="CHEBI:57540"/>
        <dbReference type="ChEBI" id="CHEBI:76596"/>
        <dbReference type="ChEBI" id="CHEBI:82883"/>
        <dbReference type="ChEBI" id="CHEBI:85027"/>
        <dbReference type="EC" id="2.7.1.160"/>
    </reaction>
</comment>
<dbReference type="Gene3D" id="1.10.10.970">
    <property type="entry name" value="RNA 2'-phosphotransferase, Tpt1/KptA family, N-terminal domain"/>
    <property type="match status" value="1"/>
</dbReference>
<dbReference type="SUPFAM" id="SSF81631">
    <property type="entry name" value="PAP/OAS1 substrate-binding domain"/>
    <property type="match status" value="1"/>
</dbReference>
<keyword evidence="5 8" id="KW-0694">RNA-binding</keyword>
<dbReference type="PROSITE" id="PS50102">
    <property type="entry name" value="RRM"/>
    <property type="match status" value="1"/>
</dbReference>
<gene>
    <name evidence="10" type="ORF">GWI33_017511</name>
</gene>
<dbReference type="GO" id="GO:0006388">
    <property type="term" value="P:tRNA splicing, via endonucleolytic cleavage and ligation"/>
    <property type="evidence" value="ECO:0007669"/>
    <property type="project" value="TreeGrafter"/>
</dbReference>
<organism evidence="10 11">
    <name type="scientific">Rhynchophorus ferrugineus</name>
    <name type="common">Red palm weevil</name>
    <name type="synonym">Curculio ferrugineus</name>
    <dbReference type="NCBI Taxonomy" id="354439"/>
    <lineage>
        <taxon>Eukaryota</taxon>
        <taxon>Metazoa</taxon>
        <taxon>Ecdysozoa</taxon>
        <taxon>Arthropoda</taxon>
        <taxon>Hexapoda</taxon>
        <taxon>Insecta</taxon>
        <taxon>Pterygota</taxon>
        <taxon>Neoptera</taxon>
        <taxon>Endopterygota</taxon>
        <taxon>Coleoptera</taxon>
        <taxon>Polyphaga</taxon>
        <taxon>Cucujiformia</taxon>
        <taxon>Curculionidae</taxon>
        <taxon>Dryophthorinae</taxon>
        <taxon>Rhynchophorus</taxon>
    </lineage>
</organism>
<comment type="function">
    <text evidence="1">Catalyzes the last step of tRNA splicing, the transfer of the splice junction 2'-phosphate from ligated tRNA to NAD to produce ADP-ribose 1''-2'' cyclic phosphate.</text>
</comment>
<comment type="caution">
    <text evidence="10">The sequence shown here is derived from an EMBL/GenBank/DDBJ whole genome shotgun (WGS) entry which is preliminary data.</text>
</comment>
<dbReference type="Gene3D" id="3.30.70.330">
    <property type="match status" value="1"/>
</dbReference>
<dbReference type="EC" id="2.7.1.160" evidence="3"/>
<evidence type="ECO:0000256" key="7">
    <source>
        <dbReference type="ARBA" id="ARBA00047949"/>
    </source>
</evidence>
<accession>A0A834M7K1</accession>
<dbReference type="InterPro" id="IPR002745">
    <property type="entry name" value="Ptrans_KptA/Tpt1"/>
</dbReference>
<dbReference type="InterPro" id="IPR035979">
    <property type="entry name" value="RBD_domain_sf"/>
</dbReference>
<dbReference type="SUPFAM" id="SSF54928">
    <property type="entry name" value="RNA-binding domain, RBD"/>
    <property type="match status" value="1"/>
</dbReference>
<evidence type="ECO:0000256" key="1">
    <source>
        <dbReference type="ARBA" id="ARBA00003343"/>
    </source>
</evidence>
<dbReference type="GO" id="GO:0000215">
    <property type="term" value="F:tRNA 2'-phosphotransferase activity"/>
    <property type="evidence" value="ECO:0007669"/>
    <property type="project" value="UniProtKB-EC"/>
</dbReference>
<dbReference type="OrthoDB" id="407432at2759"/>
<evidence type="ECO:0000256" key="6">
    <source>
        <dbReference type="ARBA" id="ARBA00023027"/>
    </source>
</evidence>
<feature type="domain" description="RRM" evidence="9">
    <location>
        <begin position="224"/>
        <end position="292"/>
    </location>
</feature>
<dbReference type="Gene3D" id="1.10.1410.10">
    <property type="match status" value="1"/>
</dbReference>
<dbReference type="SUPFAM" id="SSF56399">
    <property type="entry name" value="ADP-ribosylation"/>
    <property type="match status" value="1"/>
</dbReference>
<evidence type="ECO:0000256" key="3">
    <source>
        <dbReference type="ARBA" id="ARBA00012007"/>
    </source>
</evidence>
<evidence type="ECO:0000259" key="9">
    <source>
        <dbReference type="PROSITE" id="PS50102"/>
    </source>
</evidence>
<comment type="similarity">
    <text evidence="2">Belongs to the KptA/TPT1 family.</text>
</comment>
<dbReference type="InterPro" id="IPR000504">
    <property type="entry name" value="RRM_dom"/>
</dbReference>
<dbReference type="CDD" id="cd05402">
    <property type="entry name" value="NT_PAP_TUTase"/>
    <property type="match status" value="1"/>
</dbReference>
<dbReference type="InterPro" id="IPR012677">
    <property type="entry name" value="Nucleotide-bd_a/b_plait_sf"/>
</dbReference>
<dbReference type="Proteomes" id="UP000625711">
    <property type="component" value="Unassembled WGS sequence"/>
</dbReference>
<sequence length="860" mass="98843">MPYKDDITLSKCLTKILRHRAKEEGLEITKEGFVKITDILEHRFFKGKYTVDDIKRVVASNDKRRFSLRSTDRNLEICANQGHSIKDITELILIPITQAETFGVIHGTYFKNWHKIKTEGLSRMRRNHIHFAKGLPTDGNIISGMRNDCQVYIYINLPLSIAEGLKFFTSANQVILSPGDEDGVIKPKYFLKVHSSNGQKAMEAGENKIAIGSEHNLHNNLKIQSLYVKGYFNNVQSQLVEYFSTFGNITRNHFGPGFAFIDFSDPNSVEKVMSHKVHIFKGRKLYVDYNRNSIRVPVNSEETQKNIHEAIVSKLEPLDNFDQEFFCLADILQPDFSESFSRYNILCADLYNVLGRAYPDVVVHRFGSSLTGLAFGNSDVDIYLSNVSRSKDEVKKLWGLKKLLMRSGLFTNCLVIAAAKIPIVKCLHRRTNIQCDINIKSNLGVHNSALVHYYLSADVKIRRAMLIIKYWARCLNISGKQNLFTSYCLTLMFIFVLQREPYKLSSVCSLQERVYDDSVWADSVRKDHRFNTEKIQSTPLKDIVRQFFEFYANFDFTSHIISPYLGEILPLAYFECPEQIPDCYQTYRQLLRADDDGSMRFTIKCPVSVQDPFEHSRNVSANVGVSTLQRFQLALKRATEIFAGDRILYRLCTEQITQPRASHPVGQIIDDAFELKLTRSANLRYLTLHQSTGDESLDDRWFESLKRFLLMVFKDFLLFTQEEVRDDESRSKGIKATNQKDIHDNVQYIFSTKVNVWTSRKQTAKLLDLSGANGLVERELAITEHLKKSRPPFVDLPAPLVSFKMKIVRDEGGATICISKISSYKKLYKSFICLMYGLIPTWLEHYEKDLNDSAMNSIKS</sequence>
<dbReference type="SMART" id="SM00360">
    <property type="entry name" value="RRM"/>
    <property type="match status" value="1"/>
</dbReference>
<dbReference type="Gene3D" id="3.30.460.10">
    <property type="entry name" value="Beta Polymerase, domain 2"/>
    <property type="match status" value="1"/>
</dbReference>
<proteinExistence type="inferred from homology"/>
<dbReference type="Pfam" id="PF22600">
    <property type="entry name" value="MTPAP-like_central"/>
    <property type="match status" value="1"/>
</dbReference>
<dbReference type="EMBL" id="JAACXV010014224">
    <property type="protein sequence ID" value="KAF7269460.1"/>
    <property type="molecule type" value="Genomic_DNA"/>
</dbReference>
<dbReference type="InterPro" id="IPR054708">
    <property type="entry name" value="MTPAP-like_central"/>
</dbReference>
<evidence type="ECO:0000256" key="8">
    <source>
        <dbReference type="PROSITE-ProRule" id="PRU00176"/>
    </source>
</evidence>
<name>A0A834M7K1_RHYFE</name>
<evidence type="ECO:0000256" key="4">
    <source>
        <dbReference type="ARBA" id="ARBA00022679"/>
    </source>
</evidence>
<dbReference type="PANTHER" id="PTHR12684:SF2">
    <property type="entry name" value="TRNA 2'-PHOSPHOTRANSFERASE 1"/>
    <property type="match status" value="1"/>
</dbReference>
<dbReference type="SUPFAM" id="SSF81301">
    <property type="entry name" value="Nucleotidyltransferase"/>
    <property type="match status" value="1"/>
</dbReference>
<dbReference type="Pfam" id="PF01885">
    <property type="entry name" value="PTS_2-RNA"/>
    <property type="match status" value="1"/>
</dbReference>
<dbReference type="InterPro" id="IPR042081">
    <property type="entry name" value="RNA_2'-PTrans_C"/>
</dbReference>
<dbReference type="GO" id="GO:0003723">
    <property type="term" value="F:RNA binding"/>
    <property type="evidence" value="ECO:0007669"/>
    <property type="project" value="UniProtKB-UniRule"/>
</dbReference>
<dbReference type="AlphaFoldDB" id="A0A834M7K1"/>
<keyword evidence="6" id="KW-0520">NAD</keyword>
<reference evidence="10" key="1">
    <citation type="submission" date="2020-08" db="EMBL/GenBank/DDBJ databases">
        <title>Genome sequencing and assembly of the red palm weevil Rhynchophorus ferrugineus.</title>
        <authorList>
            <person name="Dias G.B."/>
            <person name="Bergman C.M."/>
            <person name="Manee M."/>
        </authorList>
    </citation>
    <scope>NUCLEOTIDE SEQUENCE</scope>
    <source>
        <strain evidence="10">AA-2017</strain>
        <tissue evidence="10">Whole larva</tissue>
    </source>
</reference>
<evidence type="ECO:0000313" key="10">
    <source>
        <dbReference type="EMBL" id="KAF7269460.1"/>
    </source>
</evidence>
<dbReference type="Gene3D" id="3.20.170.30">
    <property type="match status" value="1"/>
</dbReference>
<dbReference type="InterPro" id="IPR042080">
    <property type="entry name" value="RNA_2'-PTrans_N"/>
</dbReference>